<keyword evidence="9" id="KW-1185">Reference proteome</keyword>
<organism evidence="8 9">
    <name type="scientific">Nakamurella multipartita (strain ATCC 700099 / DSM 44233 / CIP 104796 / JCM 9543 / NBRC 105858 / Y-104)</name>
    <name type="common">Microsphaera multipartita</name>
    <dbReference type="NCBI Taxonomy" id="479431"/>
    <lineage>
        <taxon>Bacteria</taxon>
        <taxon>Bacillati</taxon>
        <taxon>Actinomycetota</taxon>
        <taxon>Actinomycetes</taxon>
        <taxon>Nakamurellales</taxon>
        <taxon>Nakamurellaceae</taxon>
        <taxon>Nakamurella</taxon>
    </lineage>
</organism>
<dbReference type="SFLD" id="SFLDS00005">
    <property type="entry name" value="Isoprenoid_Synthase_Type_I"/>
    <property type="match status" value="1"/>
</dbReference>
<name>C8X6L5_NAKMY</name>
<dbReference type="InterPro" id="IPR000092">
    <property type="entry name" value="Polyprenyl_synt"/>
</dbReference>
<proteinExistence type="inferred from homology"/>
<dbReference type="Proteomes" id="UP000002218">
    <property type="component" value="Chromosome"/>
</dbReference>
<dbReference type="AlphaFoldDB" id="C8X6L5"/>
<evidence type="ECO:0000256" key="2">
    <source>
        <dbReference type="ARBA" id="ARBA00006706"/>
    </source>
</evidence>
<dbReference type="eggNOG" id="COG0142">
    <property type="taxonomic scope" value="Bacteria"/>
</dbReference>
<evidence type="ECO:0000313" key="8">
    <source>
        <dbReference type="EMBL" id="ACV78870.1"/>
    </source>
</evidence>
<dbReference type="InterPro" id="IPR033749">
    <property type="entry name" value="Polyprenyl_synt_CS"/>
</dbReference>
<dbReference type="HOGENOM" id="CLU_014015_2_1_11"/>
<sequence precursor="true">MTRPTSLIPDQPAAPGRPVARPDSLLDRPGGVRDHLAAVDALLGQTMDTLTRHWTDLAGGQPPDVLGDADLPQLLLALLGSGGKRIRPTMTYLGWAACAGPDRTGERRQIVTVSAALELLHLFALVHDDVMDESDSRRGVPTVHRQAGRRHAATGAVGDPELFGTSIAILAGDLALAEAEGMIAETPPATRRLWRHLVVELVVGQRQDLTGTAARRRDLPFAHSVAILKSGRYTVQRPLELGAVIAGAPDSTRLALSNYGQHLGEAFALRDDVLGVWGDPARTGKPAGDDLISGKPTVLLSIAVDRTRSPAARCALDRVGTPSFGRADLAVLLEELSTNGTRSSVERMIGQAAETALRALDDPELDPDAVAELRRLARAIAWRER</sequence>
<evidence type="ECO:0000256" key="5">
    <source>
        <dbReference type="ARBA" id="ARBA00022842"/>
    </source>
</evidence>
<dbReference type="Pfam" id="PF00348">
    <property type="entry name" value="polyprenyl_synt"/>
    <property type="match status" value="1"/>
</dbReference>
<feature type="region of interest" description="Disordered" evidence="7">
    <location>
        <begin position="1"/>
        <end position="22"/>
    </location>
</feature>
<dbReference type="GO" id="GO:0008299">
    <property type="term" value="P:isoprenoid biosynthetic process"/>
    <property type="evidence" value="ECO:0007669"/>
    <property type="project" value="InterPro"/>
</dbReference>
<comment type="similarity">
    <text evidence="2 6">Belongs to the FPP/GGPP synthase family.</text>
</comment>
<dbReference type="InterPro" id="IPR008949">
    <property type="entry name" value="Isoprenoid_synthase_dom_sf"/>
</dbReference>
<dbReference type="OrthoDB" id="4497239at2"/>
<dbReference type="SUPFAM" id="SSF48576">
    <property type="entry name" value="Terpenoid synthases"/>
    <property type="match status" value="1"/>
</dbReference>
<evidence type="ECO:0000256" key="3">
    <source>
        <dbReference type="ARBA" id="ARBA00022679"/>
    </source>
</evidence>
<keyword evidence="5" id="KW-0460">Magnesium</keyword>
<gene>
    <name evidence="8" type="ordered locus">Namu_2503</name>
</gene>
<reference evidence="8 9" key="2">
    <citation type="journal article" date="2010" name="Stand. Genomic Sci.">
        <title>Complete genome sequence of Nakamurella multipartita type strain (Y-104).</title>
        <authorList>
            <person name="Tice H."/>
            <person name="Mayilraj S."/>
            <person name="Sims D."/>
            <person name="Lapidus A."/>
            <person name="Nolan M."/>
            <person name="Lucas S."/>
            <person name="Glavina Del Rio T."/>
            <person name="Copeland A."/>
            <person name="Cheng J.F."/>
            <person name="Meincke L."/>
            <person name="Bruce D."/>
            <person name="Goodwin L."/>
            <person name="Pitluck S."/>
            <person name="Ivanova N."/>
            <person name="Mavromatis K."/>
            <person name="Ovchinnikova G."/>
            <person name="Pati A."/>
            <person name="Chen A."/>
            <person name="Palaniappan K."/>
            <person name="Land M."/>
            <person name="Hauser L."/>
            <person name="Chang Y.J."/>
            <person name="Jeffries C.D."/>
            <person name="Detter J.C."/>
            <person name="Brettin T."/>
            <person name="Rohde M."/>
            <person name="Goker M."/>
            <person name="Bristow J."/>
            <person name="Eisen J.A."/>
            <person name="Markowitz V."/>
            <person name="Hugenholtz P."/>
            <person name="Kyrpides N.C."/>
            <person name="Klenk H.P."/>
            <person name="Chen F."/>
        </authorList>
    </citation>
    <scope>NUCLEOTIDE SEQUENCE [LARGE SCALE GENOMIC DNA]</scope>
    <source>
        <strain evidence="9">ATCC 700099 / DSM 44233 / CIP 104796 / JCM 9543 / NBRC 105858 / Y-104</strain>
    </source>
</reference>
<dbReference type="Gene3D" id="1.10.600.10">
    <property type="entry name" value="Farnesyl Diphosphate Synthase"/>
    <property type="match status" value="1"/>
</dbReference>
<dbReference type="STRING" id="479431.Namu_2503"/>
<evidence type="ECO:0000256" key="7">
    <source>
        <dbReference type="SAM" id="MobiDB-lite"/>
    </source>
</evidence>
<reference evidence="9" key="1">
    <citation type="submission" date="2009-09" db="EMBL/GenBank/DDBJ databases">
        <title>The complete genome of Nakamurella multipartita DSM 44233.</title>
        <authorList>
            <consortium name="US DOE Joint Genome Institute (JGI-PGF)"/>
            <person name="Lucas S."/>
            <person name="Copeland A."/>
            <person name="Lapidus A."/>
            <person name="Glavina del Rio T."/>
            <person name="Dalin E."/>
            <person name="Tice H."/>
            <person name="Bruce D."/>
            <person name="Goodwin L."/>
            <person name="Pitluck S."/>
            <person name="Kyrpides N."/>
            <person name="Mavromatis K."/>
            <person name="Ivanova N."/>
            <person name="Ovchinnikova G."/>
            <person name="Sims D."/>
            <person name="Meincke L."/>
            <person name="Brettin T."/>
            <person name="Detter J.C."/>
            <person name="Han C."/>
            <person name="Larimer F."/>
            <person name="Land M."/>
            <person name="Hauser L."/>
            <person name="Markowitz V."/>
            <person name="Cheng J.-F."/>
            <person name="Hugenholtz P."/>
            <person name="Woyke T."/>
            <person name="Wu D."/>
            <person name="Klenk H.-P."/>
            <person name="Eisen J.A."/>
        </authorList>
    </citation>
    <scope>NUCLEOTIDE SEQUENCE [LARGE SCALE GENOMIC DNA]</scope>
    <source>
        <strain evidence="9">ATCC 700099 / DSM 44233 / CIP 104796 / JCM 9543 / NBRC 105858 / Y-104</strain>
    </source>
</reference>
<keyword evidence="4" id="KW-0479">Metal-binding</keyword>
<evidence type="ECO:0000313" key="9">
    <source>
        <dbReference type="Proteomes" id="UP000002218"/>
    </source>
</evidence>
<dbReference type="EMBL" id="CP001737">
    <property type="protein sequence ID" value="ACV78870.1"/>
    <property type="molecule type" value="Genomic_DNA"/>
</dbReference>
<evidence type="ECO:0000256" key="4">
    <source>
        <dbReference type="ARBA" id="ARBA00022723"/>
    </source>
</evidence>
<dbReference type="InParanoid" id="C8X6L5"/>
<dbReference type="GO" id="GO:0046872">
    <property type="term" value="F:metal ion binding"/>
    <property type="evidence" value="ECO:0007669"/>
    <property type="project" value="UniProtKB-KW"/>
</dbReference>
<accession>C8X6L5</accession>
<evidence type="ECO:0000256" key="1">
    <source>
        <dbReference type="ARBA" id="ARBA00001946"/>
    </source>
</evidence>
<comment type="cofactor">
    <cofactor evidence="1">
        <name>Mg(2+)</name>
        <dbReference type="ChEBI" id="CHEBI:18420"/>
    </cofactor>
</comment>
<evidence type="ECO:0000256" key="6">
    <source>
        <dbReference type="RuleBase" id="RU004466"/>
    </source>
</evidence>
<dbReference type="PANTHER" id="PTHR12001">
    <property type="entry name" value="GERANYLGERANYL PYROPHOSPHATE SYNTHASE"/>
    <property type="match status" value="1"/>
</dbReference>
<dbReference type="PANTHER" id="PTHR12001:SF85">
    <property type="entry name" value="SHORT CHAIN ISOPRENYL DIPHOSPHATE SYNTHASE"/>
    <property type="match status" value="1"/>
</dbReference>
<dbReference type="GO" id="GO:0004659">
    <property type="term" value="F:prenyltransferase activity"/>
    <property type="evidence" value="ECO:0007669"/>
    <property type="project" value="InterPro"/>
</dbReference>
<protein>
    <submittedName>
        <fullName evidence="8">Polyprenyl synthetase</fullName>
    </submittedName>
</protein>
<dbReference type="KEGG" id="nml:Namu_2503"/>
<dbReference type="PROSITE" id="PS00723">
    <property type="entry name" value="POLYPRENYL_SYNTHASE_1"/>
    <property type="match status" value="1"/>
</dbReference>
<keyword evidence="3 6" id="KW-0808">Transferase</keyword>
<dbReference type="RefSeq" id="WP_015747758.1">
    <property type="nucleotide sequence ID" value="NC_013235.1"/>
</dbReference>
<dbReference type="CDD" id="cd00685">
    <property type="entry name" value="Trans_IPPS_HT"/>
    <property type="match status" value="1"/>
</dbReference>